<dbReference type="SUPFAM" id="SSF160574">
    <property type="entry name" value="BT0923-like"/>
    <property type="match status" value="1"/>
</dbReference>
<keyword evidence="1" id="KW-0732">Signal</keyword>
<name>A0ABP9FS92_9SPHI</name>
<evidence type="ECO:0000313" key="3">
    <source>
        <dbReference type="Proteomes" id="UP001501436"/>
    </source>
</evidence>
<organism evidence="2 3">
    <name type="scientific">Mucilaginibacter defluvii</name>
    <dbReference type="NCBI Taxonomy" id="1196019"/>
    <lineage>
        <taxon>Bacteria</taxon>
        <taxon>Pseudomonadati</taxon>
        <taxon>Bacteroidota</taxon>
        <taxon>Sphingobacteriia</taxon>
        <taxon>Sphingobacteriales</taxon>
        <taxon>Sphingobacteriaceae</taxon>
        <taxon>Mucilaginibacter</taxon>
    </lineage>
</organism>
<evidence type="ECO:0000313" key="2">
    <source>
        <dbReference type="EMBL" id="GAA4913656.1"/>
    </source>
</evidence>
<evidence type="ECO:0008006" key="4">
    <source>
        <dbReference type="Google" id="ProtNLM"/>
    </source>
</evidence>
<feature type="signal peptide" evidence="1">
    <location>
        <begin position="1"/>
        <end position="20"/>
    </location>
</feature>
<gene>
    <name evidence="2" type="ORF">GCM10023313_16180</name>
</gene>
<dbReference type="EMBL" id="BAABJI010000002">
    <property type="protein sequence ID" value="GAA4913656.1"/>
    <property type="molecule type" value="Genomic_DNA"/>
</dbReference>
<keyword evidence="3" id="KW-1185">Reference proteome</keyword>
<proteinExistence type="predicted"/>
<evidence type="ECO:0000256" key="1">
    <source>
        <dbReference type="SAM" id="SignalP"/>
    </source>
</evidence>
<sequence length="154" mass="17175">MKKLLVIPAIIGLLITGAYAADKKVKEDDDKNANVSYAVVNQFKSDFRDAENVTWTVTETTQKAEFTLDGVKMTAFYNLNGEYMGTTKQVAYKAISARAQKEIANRYKGYTVGQVIELNSGDGIQHFVDLKSSKDEILVRVAPTSAVYYFQQVK</sequence>
<protein>
    <recommendedName>
        <fullName evidence="4">PepSY-like beta-lactamase-inhibitor</fullName>
    </recommendedName>
</protein>
<dbReference type="RefSeq" id="WP_345330550.1">
    <property type="nucleotide sequence ID" value="NZ_BAABJI010000002.1"/>
</dbReference>
<dbReference type="Proteomes" id="UP001501436">
    <property type="component" value="Unassembled WGS sequence"/>
</dbReference>
<dbReference type="Gene3D" id="3.10.450.360">
    <property type="match status" value="1"/>
</dbReference>
<comment type="caution">
    <text evidence="2">The sequence shown here is derived from an EMBL/GenBank/DDBJ whole genome shotgun (WGS) entry which is preliminary data.</text>
</comment>
<reference evidence="3" key="1">
    <citation type="journal article" date="2019" name="Int. J. Syst. Evol. Microbiol.">
        <title>The Global Catalogue of Microorganisms (GCM) 10K type strain sequencing project: providing services to taxonomists for standard genome sequencing and annotation.</title>
        <authorList>
            <consortium name="The Broad Institute Genomics Platform"/>
            <consortium name="The Broad Institute Genome Sequencing Center for Infectious Disease"/>
            <person name="Wu L."/>
            <person name="Ma J."/>
        </authorList>
    </citation>
    <scope>NUCLEOTIDE SEQUENCE [LARGE SCALE GENOMIC DNA]</scope>
    <source>
        <strain evidence="3">JCM 18283</strain>
    </source>
</reference>
<accession>A0ABP9FS92</accession>
<feature type="chain" id="PRO_5045437510" description="PepSY-like beta-lactamase-inhibitor" evidence="1">
    <location>
        <begin position="21"/>
        <end position="154"/>
    </location>
</feature>